<gene>
    <name evidence="2" type="ORF">ENSA5_04160</name>
</gene>
<dbReference type="AlphaFoldDB" id="A0A2S9YJK9"/>
<dbReference type="RefSeq" id="WP_106389884.1">
    <property type="nucleotide sequence ID" value="NZ_PVNK01000017.1"/>
</dbReference>
<reference evidence="2 3" key="1">
    <citation type="submission" date="2018-03" db="EMBL/GenBank/DDBJ databases">
        <title>Draft Genome Sequences of the Obligatory Marine Myxobacteria Enhygromyxa salina SWB005.</title>
        <authorList>
            <person name="Poehlein A."/>
            <person name="Moghaddam J.A."/>
            <person name="Harms H."/>
            <person name="Alanjari M."/>
            <person name="Koenig G.M."/>
            <person name="Daniel R."/>
            <person name="Schaeberle T.F."/>
        </authorList>
    </citation>
    <scope>NUCLEOTIDE SEQUENCE [LARGE SCALE GENOMIC DNA]</scope>
    <source>
        <strain evidence="2 3">SWB005</strain>
    </source>
</reference>
<keyword evidence="1" id="KW-0472">Membrane</keyword>
<dbReference type="EMBL" id="PVNK01000017">
    <property type="protein sequence ID" value="PRQ05297.1"/>
    <property type="molecule type" value="Genomic_DNA"/>
</dbReference>
<accession>A0A2S9YJK9</accession>
<comment type="caution">
    <text evidence="2">The sequence shown here is derived from an EMBL/GenBank/DDBJ whole genome shotgun (WGS) entry which is preliminary data.</text>
</comment>
<keyword evidence="1" id="KW-0812">Transmembrane</keyword>
<proteinExistence type="predicted"/>
<sequence>MPAPKPPRLAELRELLVDLIEGGVVITEPPSPVEGEQVAFRTLIQLDGDICMSIHAEALADPDFAATCARHIAHVREELARHTRALRRWVRAPAWICGALGFSLVYGLGLALDVRGDLASVVVHDVWRQLVLLSAATATSALFAVLARAVVRSLLRRTARP</sequence>
<feature type="transmembrane region" description="Helical" evidence="1">
    <location>
        <begin position="89"/>
        <end position="110"/>
    </location>
</feature>
<evidence type="ECO:0000313" key="3">
    <source>
        <dbReference type="Proteomes" id="UP000237968"/>
    </source>
</evidence>
<protein>
    <submittedName>
        <fullName evidence="2">Uncharacterized protein</fullName>
    </submittedName>
</protein>
<organism evidence="2 3">
    <name type="scientific">Enhygromyxa salina</name>
    <dbReference type="NCBI Taxonomy" id="215803"/>
    <lineage>
        <taxon>Bacteria</taxon>
        <taxon>Pseudomonadati</taxon>
        <taxon>Myxococcota</taxon>
        <taxon>Polyangia</taxon>
        <taxon>Nannocystales</taxon>
        <taxon>Nannocystaceae</taxon>
        <taxon>Enhygromyxa</taxon>
    </lineage>
</organism>
<keyword evidence="3" id="KW-1185">Reference proteome</keyword>
<name>A0A2S9YJK9_9BACT</name>
<keyword evidence="1" id="KW-1133">Transmembrane helix</keyword>
<evidence type="ECO:0000313" key="2">
    <source>
        <dbReference type="EMBL" id="PRQ05297.1"/>
    </source>
</evidence>
<feature type="transmembrane region" description="Helical" evidence="1">
    <location>
        <begin position="130"/>
        <end position="151"/>
    </location>
</feature>
<dbReference type="Proteomes" id="UP000237968">
    <property type="component" value="Unassembled WGS sequence"/>
</dbReference>
<evidence type="ECO:0000256" key="1">
    <source>
        <dbReference type="SAM" id="Phobius"/>
    </source>
</evidence>